<dbReference type="OrthoDB" id="5343669at2"/>
<dbReference type="NCBIfam" id="TIGR00208">
    <property type="entry name" value="fliS"/>
    <property type="match status" value="1"/>
</dbReference>
<evidence type="ECO:0000256" key="1">
    <source>
        <dbReference type="ARBA" id="ARBA00004514"/>
    </source>
</evidence>
<protein>
    <recommendedName>
        <fullName evidence="6">Flagellar secretion chaperone FliS</fullName>
    </recommendedName>
</protein>
<dbReference type="GO" id="GO:0071973">
    <property type="term" value="P:bacterial-type flagellum-dependent cell motility"/>
    <property type="evidence" value="ECO:0007669"/>
    <property type="project" value="TreeGrafter"/>
</dbReference>
<dbReference type="Gene3D" id="1.20.120.340">
    <property type="entry name" value="Flagellar protein FliS"/>
    <property type="match status" value="1"/>
</dbReference>
<keyword evidence="4 6" id="KW-1005">Bacterial flagellum biogenesis</keyword>
<dbReference type="GO" id="GO:0005829">
    <property type="term" value="C:cytosol"/>
    <property type="evidence" value="ECO:0007669"/>
    <property type="project" value="UniProtKB-SubCell"/>
</dbReference>
<accession>A0A1M6LB70</accession>
<comment type="subcellular location">
    <subcellularLocation>
        <location evidence="1 6">Cytoplasm</location>
        <location evidence="1 6">Cytosol</location>
    </subcellularLocation>
</comment>
<name>A0A1M6LB70_MALRU</name>
<evidence type="ECO:0000256" key="4">
    <source>
        <dbReference type="ARBA" id="ARBA00022795"/>
    </source>
</evidence>
<dbReference type="RefSeq" id="WP_072909498.1">
    <property type="nucleotide sequence ID" value="NZ_FQZT01000012.1"/>
</dbReference>
<evidence type="ECO:0000313" key="7">
    <source>
        <dbReference type="EMBL" id="SHJ68399.1"/>
    </source>
</evidence>
<dbReference type="PANTHER" id="PTHR34773:SF1">
    <property type="entry name" value="FLAGELLAR SECRETION CHAPERONE FLIS"/>
    <property type="match status" value="1"/>
</dbReference>
<dbReference type="AlphaFoldDB" id="A0A1M6LB70"/>
<evidence type="ECO:0000256" key="5">
    <source>
        <dbReference type="ARBA" id="ARBA00023186"/>
    </source>
</evidence>
<keyword evidence="7" id="KW-0282">Flagellum</keyword>
<organism evidence="7 8">
    <name type="scientific">Malonomonas rubra DSM 5091</name>
    <dbReference type="NCBI Taxonomy" id="1122189"/>
    <lineage>
        <taxon>Bacteria</taxon>
        <taxon>Pseudomonadati</taxon>
        <taxon>Thermodesulfobacteriota</taxon>
        <taxon>Desulfuromonadia</taxon>
        <taxon>Desulfuromonadales</taxon>
        <taxon>Geopsychrobacteraceae</taxon>
        <taxon>Malonomonas</taxon>
    </lineage>
</organism>
<dbReference type="InterPro" id="IPR003713">
    <property type="entry name" value="FliS"/>
</dbReference>
<keyword evidence="3 6" id="KW-0963">Cytoplasm</keyword>
<evidence type="ECO:0000313" key="8">
    <source>
        <dbReference type="Proteomes" id="UP000184171"/>
    </source>
</evidence>
<dbReference type="EMBL" id="FQZT01000012">
    <property type="protein sequence ID" value="SHJ68399.1"/>
    <property type="molecule type" value="Genomic_DNA"/>
</dbReference>
<dbReference type="STRING" id="1122189.SAMN02745165_02943"/>
<comment type="similarity">
    <text evidence="2 6">Belongs to the FliS family.</text>
</comment>
<evidence type="ECO:0000256" key="3">
    <source>
        <dbReference type="ARBA" id="ARBA00022490"/>
    </source>
</evidence>
<evidence type="ECO:0000256" key="6">
    <source>
        <dbReference type="PIRNR" id="PIRNR039090"/>
    </source>
</evidence>
<dbReference type="GO" id="GO:0044780">
    <property type="term" value="P:bacterial-type flagellum assembly"/>
    <property type="evidence" value="ECO:0007669"/>
    <property type="project" value="InterPro"/>
</dbReference>
<dbReference type="InterPro" id="IPR036584">
    <property type="entry name" value="FliS_sf"/>
</dbReference>
<dbReference type="Pfam" id="PF02561">
    <property type="entry name" value="FliS"/>
    <property type="match status" value="1"/>
</dbReference>
<dbReference type="SUPFAM" id="SSF101116">
    <property type="entry name" value="Flagellar export chaperone FliS"/>
    <property type="match status" value="1"/>
</dbReference>
<keyword evidence="5" id="KW-0143">Chaperone</keyword>
<reference evidence="7 8" key="1">
    <citation type="submission" date="2016-11" db="EMBL/GenBank/DDBJ databases">
        <authorList>
            <person name="Jaros S."/>
            <person name="Januszkiewicz K."/>
            <person name="Wedrychowicz H."/>
        </authorList>
    </citation>
    <scope>NUCLEOTIDE SEQUENCE [LARGE SCALE GENOMIC DNA]</scope>
    <source>
        <strain evidence="7 8">DSM 5091</strain>
    </source>
</reference>
<keyword evidence="8" id="KW-1185">Reference proteome</keyword>
<proteinExistence type="inferred from homology"/>
<dbReference type="CDD" id="cd16098">
    <property type="entry name" value="FliS"/>
    <property type="match status" value="1"/>
</dbReference>
<keyword evidence="7" id="KW-0969">Cilium</keyword>
<gene>
    <name evidence="7" type="ORF">SAMN02745165_02943</name>
</gene>
<keyword evidence="7" id="KW-0966">Cell projection</keyword>
<dbReference type="PANTHER" id="PTHR34773">
    <property type="entry name" value="FLAGELLAR SECRETION CHAPERONE FLIS"/>
    <property type="match status" value="1"/>
</dbReference>
<evidence type="ECO:0000256" key="2">
    <source>
        <dbReference type="ARBA" id="ARBA00008787"/>
    </source>
</evidence>
<dbReference type="PIRSF" id="PIRSF039090">
    <property type="entry name" value="Flis"/>
    <property type="match status" value="1"/>
</dbReference>
<dbReference type="Proteomes" id="UP000184171">
    <property type="component" value="Unassembled WGS sequence"/>
</dbReference>
<sequence length="146" mass="16206">MNAYLNHYQNNQILTASPEQILIMLYDGAIRFVKGAKLAIEEERPADKAKYLSKTIAIITEFMNTLDHEVGGEIAADLLRLYDFMVSELSAVNVRSDAKRLDPVEKILTELREGFAEAIEINRKAPQPGSTMAPGIEQAKQIAASL</sequence>